<dbReference type="InterPro" id="IPR011051">
    <property type="entry name" value="RmlC_Cupin_sf"/>
</dbReference>
<proteinExistence type="predicted"/>
<protein>
    <recommendedName>
        <fullName evidence="3">Ureidoglycolate hydrolase</fullName>
    </recommendedName>
</protein>
<evidence type="ECO:0000313" key="1">
    <source>
        <dbReference type="EMBL" id="RGE66904.1"/>
    </source>
</evidence>
<accession>A0A3E3IIK8</accession>
<dbReference type="RefSeq" id="WP_006873447.1">
    <property type="nucleotide sequence ID" value="NZ_CAUFHV010000004.1"/>
</dbReference>
<name>A0A3E3IIK8_9FIRM</name>
<dbReference type="GO" id="GO:0004848">
    <property type="term" value="F:ureidoglycolate hydrolase activity"/>
    <property type="evidence" value="ECO:0007669"/>
    <property type="project" value="InterPro"/>
</dbReference>
<dbReference type="Gene3D" id="2.60.120.480">
    <property type="entry name" value="Ureidoglycolate hydrolase"/>
    <property type="match status" value="1"/>
</dbReference>
<evidence type="ECO:0000313" key="2">
    <source>
        <dbReference type="Proteomes" id="UP000260828"/>
    </source>
</evidence>
<evidence type="ECO:0008006" key="3">
    <source>
        <dbReference type="Google" id="ProtNLM"/>
    </source>
</evidence>
<reference evidence="1 2" key="1">
    <citation type="submission" date="2018-08" db="EMBL/GenBank/DDBJ databases">
        <title>A genome reference for cultivated species of the human gut microbiota.</title>
        <authorList>
            <person name="Zou Y."/>
            <person name="Xue W."/>
            <person name="Luo G."/>
        </authorList>
    </citation>
    <scope>NUCLEOTIDE SEQUENCE [LARGE SCALE GENOMIC DNA]</scope>
    <source>
        <strain evidence="1 2">TF05-12AC</strain>
    </source>
</reference>
<dbReference type="Proteomes" id="UP000260828">
    <property type="component" value="Unassembled WGS sequence"/>
</dbReference>
<dbReference type="SUPFAM" id="SSF51182">
    <property type="entry name" value="RmlC-like cupins"/>
    <property type="match status" value="1"/>
</dbReference>
<dbReference type="GeneID" id="72464012"/>
<gene>
    <name evidence="1" type="ORF">DXC40_11710</name>
</gene>
<dbReference type="EMBL" id="QVME01000006">
    <property type="protein sequence ID" value="RGE66904.1"/>
    <property type="molecule type" value="Genomic_DNA"/>
</dbReference>
<dbReference type="InterPro" id="IPR024060">
    <property type="entry name" value="Ureidoglycolate_lyase_dom_sf"/>
</dbReference>
<dbReference type="AlphaFoldDB" id="A0A3E3IIK8"/>
<organism evidence="1 2">
    <name type="scientific">Anaerotruncus colihominis</name>
    <dbReference type="NCBI Taxonomy" id="169435"/>
    <lineage>
        <taxon>Bacteria</taxon>
        <taxon>Bacillati</taxon>
        <taxon>Bacillota</taxon>
        <taxon>Clostridia</taxon>
        <taxon>Eubacteriales</taxon>
        <taxon>Oscillospiraceae</taxon>
        <taxon>Anaerotruncus</taxon>
    </lineage>
</organism>
<sequence>MAVCKPIPIKTFDFSPYGRYWDLRRERGVKAETYEAYMTVDPPMERPLRFGMTVCENGGTFPVDTMERHLSTEEILFAGDKPIVLSIAGSDPAGLPQAKDVVSLLMEPGDLVVMKRGIWHDACHAAEGTAQYYFLSHSDSDPDETAWKAVQPAPVQVAL</sequence>
<comment type="caution">
    <text evidence="1">The sequence shown here is derived from an EMBL/GenBank/DDBJ whole genome shotgun (WGS) entry which is preliminary data.</text>
</comment>